<dbReference type="Proteomes" id="UP001185012">
    <property type="component" value="Unassembled WGS sequence"/>
</dbReference>
<evidence type="ECO:0000313" key="2">
    <source>
        <dbReference type="EMBL" id="MDR6227426.1"/>
    </source>
</evidence>
<gene>
    <name evidence="2" type="ORF">JOE21_003441</name>
</gene>
<sequence length="96" mass="10772">MAGKGPSVKQMTEMINNMMGQRVLTEQQLNQILAGAKRANERGGMSAVLDYLMKVTQADVEKGELQDFAKDVQRNPQLGMDLLEGKRKVPRGRNRR</sequence>
<keyword evidence="3" id="KW-1185">Reference proteome</keyword>
<organism evidence="2 3">
    <name type="scientific">Desmospora profundinema</name>
    <dbReference type="NCBI Taxonomy" id="1571184"/>
    <lineage>
        <taxon>Bacteria</taxon>
        <taxon>Bacillati</taxon>
        <taxon>Bacillota</taxon>
        <taxon>Bacilli</taxon>
        <taxon>Bacillales</taxon>
        <taxon>Thermoactinomycetaceae</taxon>
        <taxon>Desmospora</taxon>
    </lineage>
</organism>
<dbReference type="EMBL" id="JAVDQG010000009">
    <property type="protein sequence ID" value="MDR6227426.1"/>
    <property type="molecule type" value="Genomic_DNA"/>
</dbReference>
<dbReference type="RefSeq" id="WP_309868453.1">
    <property type="nucleotide sequence ID" value="NZ_JAVDQG010000009.1"/>
</dbReference>
<evidence type="ECO:0000256" key="1">
    <source>
        <dbReference type="SAM" id="MobiDB-lite"/>
    </source>
</evidence>
<evidence type="ECO:0000313" key="3">
    <source>
        <dbReference type="Proteomes" id="UP001185012"/>
    </source>
</evidence>
<accession>A0ABU1IRL0</accession>
<name>A0ABU1IRL0_9BACL</name>
<protein>
    <submittedName>
        <fullName evidence="2">Uncharacterized protein</fullName>
    </submittedName>
</protein>
<comment type="caution">
    <text evidence="2">The sequence shown here is derived from an EMBL/GenBank/DDBJ whole genome shotgun (WGS) entry which is preliminary data.</text>
</comment>
<reference evidence="2 3" key="1">
    <citation type="submission" date="2023-07" db="EMBL/GenBank/DDBJ databases">
        <title>Genomic Encyclopedia of Type Strains, Phase IV (KMG-IV): sequencing the most valuable type-strain genomes for metagenomic binning, comparative biology and taxonomic classification.</title>
        <authorList>
            <person name="Goeker M."/>
        </authorList>
    </citation>
    <scope>NUCLEOTIDE SEQUENCE [LARGE SCALE GENOMIC DNA]</scope>
    <source>
        <strain evidence="2 3">DSM 45903</strain>
    </source>
</reference>
<feature type="region of interest" description="Disordered" evidence="1">
    <location>
        <begin position="76"/>
        <end position="96"/>
    </location>
</feature>
<proteinExistence type="predicted"/>